<keyword evidence="3" id="KW-1185">Reference proteome</keyword>
<evidence type="ECO:0000313" key="3">
    <source>
        <dbReference type="Proteomes" id="UP001432060"/>
    </source>
</evidence>
<proteinExistence type="predicted"/>
<accession>A0ABZ1XVY2</accession>
<evidence type="ECO:0000256" key="1">
    <source>
        <dbReference type="SAM" id="SignalP"/>
    </source>
</evidence>
<evidence type="ECO:0000313" key="2">
    <source>
        <dbReference type="EMBL" id="WUT86916.1"/>
    </source>
</evidence>
<gene>
    <name evidence="2" type="ORF">OG515_34280</name>
</gene>
<keyword evidence="1" id="KW-0732">Signal</keyword>
<feature type="chain" id="PRO_5045977662" evidence="1">
    <location>
        <begin position="25"/>
        <end position="50"/>
    </location>
</feature>
<sequence length="50" mass="4896">MLRTSVARAAAVTALLVSALGVAAASSGTLASTETHAAPIVVTPQTMGWS</sequence>
<reference evidence="2" key="1">
    <citation type="submission" date="2022-10" db="EMBL/GenBank/DDBJ databases">
        <title>The complete genomes of actinobacterial strains from the NBC collection.</title>
        <authorList>
            <person name="Joergensen T.S."/>
            <person name="Alvarez Arevalo M."/>
            <person name="Sterndorff E.B."/>
            <person name="Faurdal D."/>
            <person name="Vuksanovic O."/>
            <person name="Mourched A.-S."/>
            <person name="Charusanti P."/>
            <person name="Shaw S."/>
            <person name="Blin K."/>
            <person name="Weber T."/>
        </authorList>
    </citation>
    <scope>NUCLEOTIDE SEQUENCE</scope>
    <source>
        <strain evidence="2">NBC_00668</strain>
    </source>
</reference>
<dbReference type="Proteomes" id="UP001432060">
    <property type="component" value="Chromosome"/>
</dbReference>
<feature type="signal peptide" evidence="1">
    <location>
        <begin position="1"/>
        <end position="24"/>
    </location>
</feature>
<protein>
    <submittedName>
        <fullName evidence="2">Uncharacterized protein</fullName>
    </submittedName>
</protein>
<dbReference type="RefSeq" id="WP_329403703.1">
    <property type="nucleotide sequence ID" value="NZ_CP109019.1"/>
</dbReference>
<dbReference type="EMBL" id="CP109019">
    <property type="protein sequence ID" value="WUT86916.1"/>
    <property type="molecule type" value="Genomic_DNA"/>
</dbReference>
<name>A0ABZ1XVY2_9ACTN</name>
<organism evidence="2 3">
    <name type="scientific">Streptomyces melanogenes</name>
    <dbReference type="NCBI Taxonomy" id="67326"/>
    <lineage>
        <taxon>Bacteria</taxon>
        <taxon>Bacillati</taxon>
        <taxon>Actinomycetota</taxon>
        <taxon>Actinomycetes</taxon>
        <taxon>Kitasatosporales</taxon>
        <taxon>Streptomycetaceae</taxon>
        <taxon>Streptomyces</taxon>
    </lineage>
</organism>